<evidence type="ECO:0000256" key="1">
    <source>
        <dbReference type="ARBA" id="ARBA00001353"/>
    </source>
</evidence>
<reference evidence="8 9" key="1">
    <citation type="submission" date="2019-11" db="EMBL/GenBank/DDBJ databases">
        <title>Pedobacter sp. HMF7647 Genome sequencing and assembly.</title>
        <authorList>
            <person name="Kang H."/>
            <person name="Kim H."/>
            <person name="Joh K."/>
        </authorList>
    </citation>
    <scope>NUCLEOTIDE SEQUENCE [LARGE SCALE GENOMIC DNA]</scope>
    <source>
        <strain evidence="8 9">HMF7647</strain>
    </source>
</reference>
<dbReference type="GO" id="GO:0005737">
    <property type="term" value="C:cytoplasm"/>
    <property type="evidence" value="ECO:0007669"/>
    <property type="project" value="TreeGrafter"/>
</dbReference>
<comment type="similarity">
    <text evidence="3 6">Belongs to the DHNA family.</text>
</comment>
<dbReference type="GO" id="GO:0046656">
    <property type="term" value="P:folic acid biosynthetic process"/>
    <property type="evidence" value="ECO:0007669"/>
    <property type="project" value="UniProtKB-UniRule"/>
</dbReference>
<proteinExistence type="inferred from homology"/>
<dbReference type="PANTHER" id="PTHR42844:SF1">
    <property type="entry name" value="DIHYDRONEOPTERIN ALDOLASE 1-RELATED"/>
    <property type="match status" value="1"/>
</dbReference>
<sequence>MGAFRQKVALENVRFFAYHGFYPEEQLTGNEFVLTLETEQDIFTNSSEDLSSTVNYERLFEIANDRMKQTKKLLETVAYAILDDIHREFLAVDFIRVSIRKTNLPMAGDIGNSLVELTYKR</sequence>
<keyword evidence="9" id="KW-1185">Reference proteome</keyword>
<evidence type="ECO:0000256" key="3">
    <source>
        <dbReference type="ARBA" id="ARBA00005708"/>
    </source>
</evidence>
<dbReference type="UniPathway" id="UPA00077">
    <property type="reaction ID" value="UER00154"/>
</dbReference>
<dbReference type="PANTHER" id="PTHR42844">
    <property type="entry name" value="DIHYDRONEOPTERIN ALDOLASE 1-RELATED"/>
    <property type="match status" value="1"/>
</dbReference>
<dbReference type="EC" id="4.1.2.25" evidence="6"/>
<keyword evidence="4 6" id="KW-0289">Folate biosynthesis</keyword>
<dbReference type="RefSeq" id="WP_160843641.1">
    <property type="nucleotide sequence ID" value="NZ_WVHT01000002.1"/>
</dbReference>
<dbReference type="Pfam" id="PF02152">
    <property type="entry name" value="FolB"/>
    <property type="match status" value="1"/>
</dbReference>
<dbReference type="Gene3D" id="3.30.1130.10">
    <property type="match status" value="1"/>
</dbReference>
<dbReference type="EMBL" id="WVHT01000002">
    <property type="protein sequence ID" value="MXV50471.1"/>
    <property type="molecule type" value="Genomic_DNA"/>
</dbReference>
<evidence type="ECO:0000313" key="8">
    <source>
        <dbReference type="EMBL" id="MXV50471.1"/>
    </source>
</evidence>
<dbReference type="NCBIfam" id="TIGR00525">
    <property type="entry name" value="folB"/>
    <property type="match status" value="1"/>
</dbReference>
<dbReference type="SMART" id="SM00905">
    <property type="entry name" value="FolB"/>
    <property type="match status" value="1"/>
</dbReference>
<dbReference type="InterPro" id="IPR006157">
    <property type="entry name" value="FolB_dom"/>
</dbReference>
<dbReference type="Proteomes" id="UP000466586">
    <property type="component" value="Unassembled WGS sequence"/>
</dbReference>
<evidence type="ECO:0000256" key="4">
    <source>
        <dbReference type="ARBA" id="ARBA00022909"/>
    </source>
</evidence>
<evidence type="ECO:0000256" key="2">
    <source>
        <dbReference type="ARBA" id="ARBA00005013"/>
    </source>
</evidence>
<comment type="pathway">
    <text evidence="2 6">Cofactor biosynthesis; tetrahydrofolate biosynthesis; 2-amino-4-hydroxy-6-hydroxymethyl-7,8-dihydropteridine diphosphate from 7,8-dihydroneopterin triphosphate: step 3/4.</text>
</comment>
<comment type="catalytic activity">
    <reaction evidence="1 6">
        <text>7,8-dihydroneopterin = 6-hydroxymethyl-7,8-dihydropterin + glycolaldehyde</text>
        <dbReference type="Rhea" id="RHEA:10540"/>
        <dbReference type="ChEBI" id="CHEBI:17001"/>
        <dbReference type="ChEBI" id="CHEBI:17071"/>
        <dbReference type="ChEBI" id="CHEBI:44841"/>
        <dbReference type="EC" id="4.1.2.25"/>
    </reaction>
</comment>
<organism evidence="8 9">
    <name type="scientific">Hufsiella arboris</name>
    <dbReference type="NCBI Taxonomy" id="2695275"/>
    <lineage>
        <taxon>Bacteria</taxon>
        <taxon>Pseudomonadati</taxon>
        <taxon>Bacteroidota</taxon>
        <taxon>Sphingobacteriia</taxon>
        <taxon>Sphingobacteriales</taxon>
        <taxon>Sphingobacteriaceae</taxon>
        <taxon>Hufsiella</taxon>
    </lineage>
</organism>
<evidence type="ECO:0000256" key="6">
    <source>
        <dbReference type="RuleBase" id="RU362079"/>
    </source>
</evidence>
<protein>
    <recommendedName>
        <fullName evidence="6">7,8-dihydroneopterin aldolase</fullName>
        <ecNumber evidence="6">4.1.2.25</ecNumber>
    </recommendedName>
</protein>
<evidence type="ECO:0000259" key="7">
    <source>
        <dbReference type="SMART" id="SM00905"/>
    </source>
</evidence>
<accession>A0A7K1Y7X9</accession>
<dbReference type="AlphaFoldDB" id="A0A7K1Y7X9"/>
<dbReference type="GO" id="GO:0004150">
    <property type="term" value="F:dihydroneopterin aldolase activity"/>
    <property type="evidence" value="ECO:0007669"/>
    <property type="project" value="UniProtKB-UniRule"/>
</dbReference>
<dbReference type="InterPro" id="IPR006156">
    <property type="entry name" value="Dihydroneopterin_aldolase"/>
</dbReference>
<keyword evidence="5 6" id="KW-0456">Lyase</keyword>
<comment type="function">
    <text evidence="6">Catalyzes the conversion of 7,8-dihydroneopterin to 6-hydroxymethyl-7,8-dihydropterin.</text>
</comment>
<feature type="domain" description="Dihydroneopterin aldolase/epimerase" evidence="7">
    <location>
        <begin position="8"/>
        <end position="119"/>
    </location>
</feature>
<dbReference type="GO" id="GO:0046654">
    <property type="term" value="P:tetrahydrofolate biosynthetic process"/>
    <property type="evidence" value="ECO:0007669"/>
    <property type="project" value="UniProtKB-UniRule"/>
</dbReference>
<gene>
    <name evidence="8" type="primary">folB</name>
    <name evidence="8" type="ORF">GS399_05755</name>
</gene>
<evidence type="ECO:0000313" key="9">
    <source>
        <dbReference type="Proteomes" id="UP000466586"/>
    </source>
</evidence>
<dbReference type="NCBIfam" id="TIGR00526">
    <property type="entry name" value="folB_dom"/>
    <property type="match status" value="1"/>
</dbReference>
<comment type="caution">
    <text evidence="8">The sequence shown here is derived from an EMBL/GenBank/DDBJ whole genome shotgun (WGS) entry which is preliminary data.</text>
</comment>
<dbReference type="InterPro" id="IPR043133">
    <property type="entry name" value="GTP-CH-I_C/QueF"/>
</dbReference>
<dbReference type="SUPFAM" id="SSF55620">
    <property type="entry name" value="Tetrahydrobiopterin biosynthesis enzymes-like"/>
    <property type="match status" value="1"/>
</dbReference>
<evidence type="ECO:0000256" key="5">
    <source>
        <dbReference type="ARBA" id="ARBA00023239"/>
    </source>
</evidence>
<name>A0A7K1Y7X9_9SPHI</name>